<feature type="compositionally biased region" description="Basic and acidic residues" evidence="1">
    <location>
        <begin position="686"/>
        <end position="699"/>
    </location>
</feature>
<organism evidence="2 3">
    <name type="scientific">Phakopsora pachyrhizi</name>
    <name type="common">Asian soybean rust disease fungus</name>
    <dbReference type="NCBI Taxonomy" id="170000"/>
    <lineage>
        <taxon>Eukaryota</taxon>
        <taxon>Fungi</taxon>
        <taxon>Dikarya</taxon>
        <taxon>Basidiomycota</taxon>
        <taxon>Pucciniomycotina</taxon>
        <taxon>Pucciniomycetes</taxon>
        <taxon>Pucciniales</taxon>
        <taxon>Phakopsoraceae</taxon>
        <taxon>Phakopsora</taxon>
    </lineage>
</organism>
<comment type="caution">
    <text evidence="2">The sequence shown here is derived from an EMBL/GenBank/DDBJ whole genome shotgun (WGS) entry which is preliminary data.</text>
</comment>
<protein>
    <submittedName>
        <fullName evidence="2">Expressed protein</fullName>
    </submittedName>
</protein>
<feature type="region of interest" description="Disordered" evidence="1">
    <location>
        <begin position="585"/>
        <end position="612"/>
    </location>
</feature>
<dbReference type="Proteomes" id="UP001153365">
    <property type="component" value="Unassembled WGS sequence"/>
</dbReference>
<feature type="region of interest" description="Disordered" evidence="1">
    <location>
        <begin position="663"/>
        <end position="699"/>
    </location>
</feature>
<accession>A0AAV0ARK0</accession>
<feature type="region of interest" description="Disordered" evidence="1">
    <location>
        <begin position="303"/>
        <end position="443"/>
    </location>
</feature>
<feature type="compositionally biased region" description="Polar residues" evidence="1">
    <location>
        <begin position="585"/>
        <end position="601"/>
    </location>
</feature>
<feature type="compositionally biased region" description="Polar residues" evidence="1">
    <location>
        <begin position="412"/>
        <end position="425"/>
    </location>
</feature>
<gene>
    <name evidence="2" type="ORF">PPACK8108_LOCUS5774</name>
</gene>
<reference evidence="2" key="1">
    <citation type="submission" date="2022-06" db="EMBL/GenBank/DDBJ databases">
        <authorList>
            <consortium name="SYNGENTA / RWTH Aachen University"/>
        </authorList>
    </citation>
    <scope>NUCLEOTIDE SEQUENCE</scope>
</reference>
<sequence length="1066" mass="119762">MLPSTLLSNAFPGSAVFIAISQLYSSHATSLGQAVELNEVVKNSPMKLEPKNYLKLNEEIFLAEANLSSHQENSSQEESQFSLANRNPNIVTEEKLKPEPHLFALQENPNVDTNQPTVSNQPPKVNDRVETSSGSKKGTSARYRRPQRAEIKLTQAHNTLPALQSNSVGAPPSSQLYPSNEAVYTNPPNLLSYGAYVSPGYGQLPGTTGPLLLSQPTLVQELNYLGPVTIPTTCDMYQLGYRYAHLPTHQPYDSNQFAHAGYQSTHIPHWKQAGEADYQSNSMPPKAFSENYTARKNNANKVRISKPAESFNSKNAGKNPLDDSIGKPNNFKEKTGQILETPQTFKVDHKSLKEKSDEKESNYKTRIKLSEKNHPAVIQHKTSQNHNYEPKLKNSDELTKSFKEKGPKENNQDILRQDQNFNTGHYSKCNHEPTNSSKENGSVGEVLQNSLGSKVSKADSVLGSIRTGKEDTSFKSESSVIEEIHLPPYFEAAKNTDGTKTSSINLQRLNKEVINKTPMQSGEAEKKKDIFTEIEVISSETDENSKEKPCYKAALLSQKVKLPNKYVLAELSKLQKQNQVTDIATSKQVAKTKSPENSDAGSSRIKEASKKGSINTKESINIISLEKHKKEAVNKILINDCLGTKEKILEDSALSIEIGPSLPIGKERKTKKNNQNRQNKPLPVKKNQDGESETLKDNHLKKAEDKELIAKPENMLKEKYLTYPVSQLKSKEIIDFLSPFLADNSEKKSVNFDLAEQNQSKVSELNSPSKELRGNKELESKAENIINPKYNGNTSKCAKDKLKKFKKTDSIQNTNTRLKGLTDNDLKIKYEDENKLDSSGNDLSIFEKNNFLTTKSNDGIVLEGKPVLQPEIRDMVKKKTKKSSNINKESSVLGEAQDTNLLISEVIKQKKENLKSDAGHGPQEITKKMSELKNEAIDLLGKKRVQNLLGKSTNKLFVETVIKIAKGLKLNKLKEEINIEHSPSFFIEIQKLEEENKKHLHTAMEWLKESFSFSEEFKKRENIFNKAFFNWFSHKIITVESKSLPQYIALVTLHSFFKKEKLYDTK</sequence>
<evidence type="ECO:0000313" key="2">
    <source>
        <dbReference type="EMBL" id="CAH7671024.1"/>
    </source>
</evidence>
<name>A0AAV0ARK0_PHAPC</name>
<evidence type="ECO:0000313" key="3">
    <source>
        <dbReference type="Proteomes" id="UP001153365"/>
    </source>
</evidence>
<feature type="compositionally biased region" description="Polar residues" evidence="1">
    <location>
        <begin position="107"/>
        <end position="123"/>
    </location>
</feature>
<keyword evidence="3" id="KW-1185">Reference proteome</keyword>
<evidence type="ECO:0000256" key="1">
    <source>
        <dbReference type="SAM" id="MobiDB-lite"/>
    </source>
</evidence>
<feature type="region of interest" description="Disordered" evidence="1">
    <location>
        <begin position="107"/>
        <end position="147"/>
    </location>
</feature>
<dbReference type="AlphaFoldDB" id="A0AAV0ARK0"/>
<feature type="compositionally biased region" description="Basic and acidic residues" evidence="1">
    <location>
        <begin position="320"/>
        <end position="335"/>
    </location>
</feature>
<dbReference type="EMBL" id="CALTRL010001116">
    <property type="protein sequence ID" value="CAH7671024.1"/>
    <property type="molecule type" value="Genomic_DNA"/>
</dbReference>
<feature type="compositionally biased region" description="Basic and acidic residues" evidence="1">
    <location>
        <begin position="388"/>
        <end position="411"/>
    </location>
</feature>
<feature type="compositionally biased region" description="Basic and acidic residues" evidence="1">
    <location>
        <begin position="346"/>
        <end position="374"/>
    </location>
</feature>
<proteinExistence type="predicted"/>